<sequence length="287" mass="30199">MTAPARNGAVELVHERTGSTGEPLLLISGLGMQLTFWPDTLLEAFADAGFDVARYDNRDVGRSTALTALGAPSLARMLAWPRAAARYTLSDMAADAVAVLDALGWESAHLFGTSMGGMIAQTVAIEHPARVRSLTSVMSSPGPWIARPRLRAALVPAAPPARTPEQAGEQVVATFRTIGSPAYPLDEDFLRAYGRGAYTRNRDPDGGRRQLAAVLASPDRRPALGTVTAPTLVLHGEADPLIPLAGGLATAQAVPGARLVTFPGMGHDLPRALHRRVAEETAALVHG</sequence>
<dbReference type="InterPro" id="IPR000073">
    <property type="entry name" value="AB_hydrolase_1"/>
</dbReference>
<dbReference type="Gene3D" id="3.40.50.1820">
    <property type="entry name" value="alpha/beta hydrolase"/>
    <property type="match status" value="1"/>
</dbReference>
<evidence type="ECO:0000259" key="1">
    <source>
        <dbReference type="Pfam" id="PF00561"/>
    </source>
</evidence>
<dbReference type="PANTHER" id="PTHR43433:SF5">
    <property type="entry name" value="AB HYDROLASE-1 DOMAIN-CONTAINING PROTEIN"/>
    <property type="match status" value="1"/>
</dbReference>
<dbReference type="PANTHER" id="PTHR43433">
    <property type="entry name" value="HYDROLASE, ALPHA/BETA FOLD FAMILY PROTEIN"/>
    <property type="match status" value="1"/>
</dbReference>
<dbReference type="Pfam" id="PF00561">
    <property type="entry name" value="Abhydrolase_1"/>
    <property type="match status" value="1"/>
</dbReference>
<organism evidence="2 3">
    <name type="scientific">Pseudonocardia thermophila</name>
    <dbReference type="NCBI Taxonomy" id="1848"/>
    <lineage>
        <taxon>Bacteria</taxon>
        <taxon>Bacillati</taxon>
        <taxon>Actinomycetota</taxon>
        <taxon>Actinomycetes</taxon>
        <taxon>Pseudonocardiales</taxon>
        <taxon>Pseudonocardiaceae</taxon>
        <taxon>Pseudonocardia</taxon>
    </lineage>
</organism>
<dbReference type="EMBL" id="FRAP01000013">
    <property type="protein sequence ID" value="SHK87195.1"/>
    <property type="molecule type" value="Genomic_DNA"/>
</dbReference>
<accession>A0A1M6W0Z2</accession>
<dbReference type="GO" id="GO:0004806">
    <property type="term" value="F:triacylglycerol lipase activity"/>
    <property type="evidence" value="ECO:0007669"/>
    <property type="project" value="TreeGrafter"/>
</dbReference>
<dbReference type="SUPFAM" id="SSF53474">
    <property type="entry name" value="alpha/beta-Hydrolases"/>
    <property type="match status" value="1"/>
</dbReference>
<dbReference type="AlphaFoldDB" id="A0A1M6W0Z2"/>
<reference evidence="2 3" key="1">
    <citation type="submission" date="2016-11" db="EMBL/GenBank/DDBJ databases">
        <authorList>
            <person name="Jaros S."/>
            <person name="Januszkiewicz K."/>
            <person name="Wedrychowicz H."/>
        </authorList>
    </citation>
    <scope>NUCLEOTIDE SEQUENCE [LARGE SCALE GENOMIC DNA]</scope>
    <source>
        <strain evidence="2 3">DSM 43832</strain>
    </source>
</reference>
<evidence type="ECO:0000313" key="3">
    <source>
        <dbReference type="Proteomes" id="UP000184363"/>
    </source>
</evidence>
<feature type="domain" description="AB hydrolase-1" evidence="1">
    <location>
        <begin position="23"/>
        <end position="268"/>
    </location>
</feature>
<name>A0A1M6W0Z2_PSETH</name>
<evidence type="ECO:0000313" key="2">
    <source>
        <dbReference type="EMBL" id="SHK87195.1"/>
    </source>
</evidence>
<dbReference type="OrthoDB" id="8957634at2"/>
<dbReference type="STRING" id="1848.SAMN05443637_113160"/>
<dbReference type="InterPro" id="IPR029058">
    <property type="entry name" value="AB_hydrolase_fold"/>
</dbReference>
<proteinExistence type="predicted"/>
<dbReference type="RefSeq" id="WP_073458242.1">
    <property type="nucleotide sequence ID" value="NZ_FRAP01000013.1"/>
</dbReference>
<gene>
    <name evidence="2" type="ORF">SAMN05443637_113160</name>
</gene>
<dbReference type="GO" id="GO:0046503">
    <property type="term" value="P:glycerolipid catabolic process"/>
    <property type="evidence" value="ECO:0007669"/>
    <property type="project" value="TreeGrafter"/>
</dbReference>
<keyword evidence="3" id="KW-1185">Reference proteome</keyword>
<dbReference type="Proteomes" id="UP000184363">
    <property type="component" value="Unassembled WGS sequence"/>
</dbReference>
<dbReference type="InterPro" id="IPR050471">
    <property type="entry name" value="AB_hydrolase"/>
</dbReference>
<protein>
    <submittedName>
        <fullName evidence="2">Pimeloyl-ACP methyl ester carboxylesterase</fullName>
    </submittedName>
</protein>
<dbReference type="PRINTS" id="PR00111">
    <property type="entry name" value="ABHYDROLASE"/>
</dbReference>